<proteinExistence type="predicted"/>
<protein>
    <submittedName>
        <fullName evidence="1">Uncharacterized protein</fullName>
    </submittedName>
</protein>
<evidence type="ECO:0000313" key="2">
    <source>
        <dbReference type="Proteomes" id="UP000828048"/>
    </source>
</evidence>
<gene>
    <name evidence="1" type="ORF">Vadar_034736</name>
</gene>
<name>A0ACB7Z9H9_9ERIC</name>
<reference evidence="1 2" key="1">
    <citation type="journal article" date="2021" name="Hortic Res">
        <title>High-quality reference genome and annotation aids understanding of berry development for evergreen blueberry (Vaccinium darrowii).</title>
        <authorList>
            <person name="Yu J."/>
            <person name="Hulse-Kemp A.M."/>
            <person name="Babiker E."/>
            <person name="Staton M."/>
        </authorList>
    </citation>
    <scope>NUCLEOTIDE SEQUENCE [LARGE SCALE GENOMIC DNA]</scope>
    <source>
        <strain evidence="2">cv. NJ 8807/NJ 8810</strain>
        <tissue evidence="1">Young leaf</tissue>
    </source>
</reference>
<comment type="caution">
    <text evidence="1">The sequence shown here is derived from an EMBL/GenBank/DDBJ whole genome shotgun (WGS) entry which is preliminary data.</text>
</comment>
<keyword evidence="2" id="KW-1185">Reference proteome</keyword>
<dbReference type="Proteomes" id="UP000828048">
    <property type="component" value="Chromosome 4"/>
</dbReference>
<evidence type="ECO:0000313" key="1">
    <source>
        <dbReference type="EMBL" id="KAH7862096.1"/>
    </source>
</evidence>
<dbReference type="EMBL" id="CM037154">
    <property type="protein sequence ID" value="KAH7862096.1"/>
    <property type="molecule type" value="Genomic_DNA"/>
</dbReference>
<accession>A0ACB7Z9H9</accession>
<sequence length="238" mass="26784">MKQKRSTKQKRNMKPINITDLNVDVLKLIMVFVAKSSDGARSFARTTSVCKGFLELAEDTEVLKTVVFDKGRVSRFGESFWKIDGLLCKCLQQMLADKAFRGYEDTSENWVLSITSLFGALNGTTRAYLDGVQPEDGRSMKPICLLQLLRLGVIFYYNFGFDHFNMSWKNIGVWGLADCLMGNTGHFASELNCFAFHHQQGLRKKSMPGVMTLSALKESASVLSRTPGVYESWPAYSE</sequence>
<organism evidence="1 2">
    <name type="scientific">Vaccinium darrowii</name>
    <dbReference type="NCBI Taxonomy" id="229202"/>
    <lineage>
        <taxon>Eukaryota</taxon>
        <taxon>Viridiplantae</taxon>
        <taxon>Streptophyta</taxon>
        <taxon>Embryophyta</taxon>
        <taxon>Tracheophyta</taxon>
        <taxon>Spermatophyta</taxon>
        <taxon>Magnoliopsida</taxon>
        <taxon>eudicotyledons</taxon>
        <taxon>Gunneridae</taxon>
        <taxon>Pentapetalae</taxon>
        <taxon>asterids</taxon>
        <taxon>Ericales</taxon>
        <taxon>Ericaceae</taxon>
        <taxon>Vaccinioideae</taxon>
        <taxon>Vaccinieae</taxon>
        <taxon>Vaccinium</taxon>
    </lineage>
</organism>